<accession>M1A945</accession>
<evidence type="ECO:0000313" key="2">
    <source>
        <dbReference type="EnsemblPlants" id="PGSC0003DMT400017577"/>
    </source>
</evidence>
<dbReference type="PaxDb" id="4113-PGSC0003DMT400017577"/>
<name>M1A945_SOLTU</name>
<dbReference type="Proteomes" id="UP000011115">
    <property type="component" value="Unassembled WGS sequence"/>
</dbReference>
<reference evidence="2" key="2">
    <citation type="submission" date="2015-06" db="UniProtKB">
        <authorList>
            <consortium name="EnsemblPlants"/>
        </authorList>
    </citation>
    <scope>IDENTIFICATION</scope>
    <source>
        <strain evidence="2">DM1-3 516 R44</strain>
    </source>
</reference>
<dbReference type="InParanoid" id="M1A945"/>
<feature type="chain" id="PRO_5004012519" evidence="1">
    <location>
        <begin position="22"/>
        <end position="83"/>
    </location>
</feature>
<dbReference type="Gramene" id="PGSC0003DMT400017577">
    <property type="protein sequence ID" value="PGSC0003DMT400017577"/>
    <property type="gene ID" value="PGSC0003DMG401006819"/>
</dbReference>
<dbReference type="HOGENOM" id="CLU_2546997_0_0_1"/>
<keyword evidence="1" id="KW-0732">Signal</keyword>
<protein>
    <submittedName>
        <fullName evidence="2">Ubiquitin carboxyl-terminal hydrolase</fullName>
    </submittedName>
</protein>
<evidence type="ECO:0000313" key="3">
    <source>
        <dbReference type="Proteomes" id="UP000011115"/>
    </source>
</evidence>
<reference evidence="3" key="1">
    <citation type="journal article" date="2011" name="Nature">
        <title>Genome sequence and analysis of the tuber crop potato.</title>
        <authorList>
            <consortium name="The Potato Genome Sequencing Consortium"/>
        </authorList>
    </citation>
    <scope>NUCLEOTIDE SEQUENCE [LARGE SCALE GENOMIC DNA]</scope>
    <source>
        <strain evidence="3">cv. DM1-3 516 R44</strain>
    </source>
</reference>
<organism evidence="2 3">
    <name type="scientific">Solanum tuberosum</name>
    <name type="common">Potato</name>
    <dbReference type="NCBI Taxonomy" id="4113"/>
    <lineage>
        <taxon>Eukaryota</taxon>
        <taxon>Viridiplantae</taxon>
        <taxon>Streptophyta</taxon>
        <taxon>Embryophyta</taxon>
        <taxon>Tracheophyta</taxon>
        <taxon>Spermatophyta</taxon>
        <taxon>Magnoliopsida</taxon>
        <taxon>eudicotyledons</taxon>
        <taxon>Gunneridae</taxon>
        <taxon>Pentapetalae</taxon>
        <taxon>asterids</taxon>
        <taxon>lamiids</taxon>
        <taxon>Solanales</taxon>
        <taxon>Solanaceae</taxon>
        <taxon>Solanoideae</taxon>
        <taxon>Solaneae</taxon>
        <taxon>Solanum</taxon>
    </lineage>
</organism>
<feature type="signal peptide" evidence="1">
    <location>
        <begin position="1"/>
        <end position="21"/>
    </location>
</feature>
<dbReference type="AlphaFoldDB" id="M1A945"/>
<evidence type="ECO:0000256" key="1">
    <source>
        <dbReference type="SAM" id="SignalP"/>
    </source>
</evidence>
<keyword evidence="3" id="KW-1185">Reference proteome</keyword>
<proteinExistence type="predicted"/>
<dbReference type="EnsemblPlants" id="PGSC0003DMT400017577">
    <property type="protein sequence ID" value="PGSC0003DMT400017577"/>
    <property type="gene ID" value="PGSC0003DMG401006819"/>
</dbReference>
<sequence>MVGKLLRGITLLIVATRVGSGCGLMMPLLLLSPPTECCMIKLTFYSINKYRQPANGAGKEVDILKPLDIATSGFCSVVQSRVV</sequence>